<accession>A0ABV9U7B1</accession>
<dbReference type="EMBL" id="JBHSIT010000009">
    <property type="protein sequence ID" value="MFC4911408.1"/>
    <property type="molecule type" value="Genomic_DNA"/>
</dbReference>
<dbReference type="RefSeq" id="WP_378260283.1">
    <property type="nucleotide sequence ID" value="NZ_JBHSIT010000009.1"/>
</dbReference>
<gene>
    <name evidence="1" type="ORF">ACFPCY_29160</name>
</gene>
<comment type="caution">
    <text evidence="1">The sequence shown here is derived from an EMBL/GenBank/DDBJ whole genome shotgun (WGS) entry which is preliminary data.</text>
</comment>
<organism evidence="1 2">
    <name type="scientific">Actinomadura gamaensis</name>
    <dbReference type="NCBI Taxonomy" id="1763541"/>
    <lineage>
        <taxon>Bacteria</taxon>
        <taxon>Bacillati</taxon>
        <taxon>Actinomycetota</taxon>
        <taxon>Actinomycetes</taxon>
        <taxon>Streptosporangiales</taxon>
        <taxon>Thermomonosporaceae</taxon>
        <taxon>Actinomadura</taxon>
    </lineage>
</organism>
<dbReference type="Proteomes" id="UP001595872">
    <property type="component" value="Unassembled WGS sequence"/>
</dbReference>
<sequence>MSVVGEREIAEVRRHHLAALAYEVEARGLRCRLAGPDETVLGVVGPVTRRQIMVVATPVGSGWSYLWSGGGMADVARVSGVADQLARLLT</sequence>
<evidence type="ECO:0000313" key="1">
    <source>
        <dbReference type="EMBL" id="MFC4911408.1"/>
    </source>
</evidence>
<proteinExistence type="predicted"/>
<evidence type="ECO:0008006" key="3">
    <source>
        <dbReference type="Google" id="ProtNLM"/>
    </source>
</evidence>
<keyword evidence="2" id="KW-1185">Reference proteome</keyword>
<reference evidence="2" key="1">
    <citation type="journal article" date="2019" name="Int. J. Syst. Evol. Microbiol.">
        <title>The Global Catalogue of Microorganisms (GCM) 10K type strain sequencing project: providing services to taxonomists for standard genome sequencing and annotation.</title>
        <authorList>
            <consortium name="The Broad Institute Genomics Platform"/>
            <consortium name="The Broad Institute Genome Sequencing Center for Infectious Disease"/>
            <person name="Wu L."/>
            <person name="Ma J."/>
        </authorList>
    </citation>
    <scope>NUCLEOTIDE SEQUENCE [LARGE SCALE GENOMIC DNA]</scope>
    <source>
        <strain evidence="2">KLKA75</strain>
    </source>
</reference>
<evidence type="ECO:0000313" key="2">
    <source>
        <dbReference type="Proteomes" id="UP001595872"/>
    </source>
</evidence>
<name>A0ABV9U7B1_9ACTN</name>
<protein>
    <recommendedName>
        <fullName evidence="3">IclR-ED domain-containing protein</fullName>
    </recommendedName>
</protein>